<dbReference type="SUPFAM" id="SSF82693">
    <property type="entry name" value="Multidrug efflux transporter AcrB pore domain, PN1, PN2, PC1 and PC2 subdomains"/>
    <property type="match status" value="1"/>
</dbReference>
<proteinExistence type="predicted"/>
<feature type="transmembrane region" description="Helical" evidence="1">
    <location>
        <begin position="34"/>
        <end position="54"/>
    </location>
</feature>
<organism evidence="2 3">
    <name type="scientific">Halalkalibacter wakoensis JCM 9140</name>
    <dbReference type="NCBI Taxonomy" id="1236970"/>
    <lineage>
        <taxon>Bacteria</taxon>
        <taxon>Bacillati</taxon>
        <taxon>Bacillota</taxon>
        <taxon>Bacilli</taxon>
        <taxon>Bacillales</taxon>
        <taxon>Bacillaceae</taxon>
        <taxon>Halalkalibacter</taxon>
    </lineage>
</organism>
<dbReference type="STRING" id="1236970.JCM9140_2337"/>
<feature type="transmembrane region" description="Helical" evidence="1">
    <location>
        <begin position="134"/>
        <end position="154"/>
    </location>
</feature>
<keyword evidence="1" id="KW-0472">Membrane</keyword>
<dbReference type="InterPro" id="IPR001036">
    <property type="entry name" value="Acrflvin-R"/>
</dbReference>
<evidence type="ECO:0000256" key="1">
    <source>
        <dbReference type="SAM" id="Phobius"/>
    </source>
</evidence>
<name>W4Q3I3_9BACI</name>
<keyword evidence="3" id="KW-1185">Reference proteome</keyword>
<protein>
    <submittedName>
        <fullName evidence="2">RND multidrug efflux transporter</fullName>
    </submittedName>
</protein>
<reference evidence="2" key="1">
    <citation type="journal article" date="2014" name="Genome Announc.">
        <title>Draft Genome Sequences of Three Alkaliphilic Bacillus Strains, Bacillus wakoensis JCM 9140T, Bacillus akibai JCM 9157T, and Bacillus hemicellulosilyticus JCM 9152T.</title>
        <authorList>
            <person name="Yuki M."/>
            <person name="Oshima K."/>
            <person name="Suda W."/>
            <person name="Oshida Y."/>
            <person name="Kitamura K."/>
            <person name="Iida T."/>
            <person name="Hattori M."/>
            <person name="Ohkuma M."/>
        </authorList>
    </citation>
    <scope>NUCLEOTIDE SEQUENCE [LARGE SCALE GENOMIC DNA]</scope>
    <source>
        <strain evidence="2">JCM 9140</strain>
    </source>
</reference>
<dbReference type="Pfam" id="PF00873">
    <property type="entry name" value="ACR_tran"/>
    <property type="match status" value="1"/>
</dbReference>
<accession>W4Q3I3</accession>
<dbReference type="Gene3D" id="3.30.70.1440">
    <property type="entry name" value="Multidrug efflux transporter AcrB pore domain"/>
    <property type="match status" value="1"/>
</dbReference>
<dbReference type="AlphaFoldDB" id="W4Q3I3"/>
<dbReference type="GO" id="GO:0042910">
    <property type="term" value="F:xenobiotic transmembrane transporter activity"/>
    <property type="evidence" value="ECO:0007669"/>
    <property type="project" value="TreeGrafter"/>
</dbReference>
<feature type="transmembrane region" description="Helical" evidence="1">
    <location>
        <begin position="66"/>
        <end position="88"/>
    </location>
</feature>
<dbReference type="Gene3D" id="3.30.2090.10">
    <property type="entry name" value="Multidrug efflux transporter AcrB TolC docking domain, DN and DC subdomains"/>
    <property type="match status" value="1"/>
</dbReference>
<dbReference type="InterPro" id="IPR027463">
    <property type="entry name" value="AcrB_DN_DC_subdom"/>
</dbReference>
<dbReference type="SUPFAM" id="SSF82866">
    <property type="entry name" value="Multidrug efflux transporter AcrB transmembrane domain"/>
    <property type="match status" value="1"/>
</dbReference>
<dbReference type="Proteomes" id="UP000018890">
    <property type="component" value="Unassembled WGS sequence"/>
</dbReference>
<evidence type="ECO:0000313" key="2">
    <source>
        <dbReference type="EMBL" id="GAE26288.1"/>
    </source>
</evidence>
<dbReference type="Gene3D" id="1.20.1640.10">
    <property type="entry name" value="Multidrug efflux transporter AcrB transmembrane domain"/>
    <property type="match status" value="2"/>
</dbReference>
<dbReference type="PANTHER" id="PTHR32063">
    <property type="match status" value="1"/>
</dbReference>
<dbReference type="GO" id="GO:0005886">
    <property type="term" value="C:plasma membrane"/>
    <property type="evidence" value="ECO:0007669"/>
    <property type="project" value="TreeGrafter"/>
</dbReference>
<comment type="caution">
    <text evidence="2">The sequence shown here is derived from an EMBL/GenBank/DDBJ whole genome shotgun (WGS) entry which is preliminary data.</text>
</comment>
<dbReference type="PRINTS" id="PR00702">
    <property type="entry name" value="ACRIFLAVINRP"/>
</dbReference>
<sequence length="459" mass="49319">MMVDSSIVILENIFKKREQGLSIKEAAKEGGSELASAVVASTLTTAVVFLPIVFVDGIAAEMFRPLALTVVFSLSMALLVALTIVPMLSSKLLGNVKVSFDGNENPGLVDRLLNKIRDVYGSFLQKCLHIRKTVIAAIIAAFIGVLALIPFVGFEFMPEADDGQVSISVELQTGTDIAETEAVAEVISERVTSQYGDVVNMMFATIGGSSGFEQVANSHLAEFFIDMIPSTEREITTSEFVAEVDELISNIPGAEIVVTAAGGMGGGSPIEVQISGDDLDVLSDLGQQVEWILEGIPGTANVESSAGEGRPEVQVVVDRETANQFGLSYRQVMDEVRLGFAGQTATYYREAGDEFDVTVSLPAEERTTIRDLETLVIRNNQGVDVPLSAVAELKQIQGPVEINRSDQVRQVNVTSDIRGRDLGSISQDIQAEINRINVPDGYSVSMGGETEQMMELLDS</sequence>
<keyword evidence="1" id="KW-1133">Transmembrane helix</keyword>
<dbReference type="PANTHER" id="PTHR32063:SF0">
    <property type="entry name" value="SWARMING MOTILITY PROTEIN SWRC"/>
    <property type="match status" value="1"/>
</dbReference>
<evidence type="ECO:0000313" key="3">
    <source>
        <dbReference type="Proteomes" id="UP000018890"/>
    </source>
</evidence>
<dbReference type="SUPFAM" id="SSF82714">
    <property type="entry name" value="Multidrug efflux transporter AcrB TolC docking domain, DN and DC subdomains"/>
    <property type="match status" value="1"/>
</dbReference>
<dbReference type="Gene3D" id="3.30.70.1430">
    <property type="entry name" value="Multidrug efflux transporter AcrB pore domain"/>
    <property type="match status" value="1"/>
</dbReference>
<dbReference type="EMBL" id="BAUT01000021">
    <property type="protein sequence ID" value="GAE26288.1"/>
    <property type="molecule type" value="Genomic_DNA"/>
</dbReference>
<keyword evidence="1" id="KW-0812">Transmembrane</keyword>
<gene>
    <name evidence="2" type="ORF">JCM9140_2337</name>
</gene>